<evidence type="ECO:0000313" key="1">
    <source>
        <dbReference type="EMBL" id="GMA94932.1"/>
    </source>
</evidence>
<gene>
    <name evidence="1" type="ORF">GCM10025881_17560</name>
</gene>
<evidence type="ECO:0000313" key="2">
    <source>
        <dbReference type="Proteomes" id="UP001157034"/>
    </source>
</evidence>
<dbReference type="InterPro" id="IPR016084">
    <property type="entry name" value="Haem_Oase-like_multi-hlx"/>
</dbReference>
<dbReference type="RefSeq" id="WP_284253796.1">
    <property type="nucleotide sequence ID" value="NZ_BSVB01000001.1"/>
</dbReference>
<comment type="caution">
    <text evidence="1">The sequence shown here is derived from an EMBL/GenBank/DDBJ whole genome shotgun (WGS) entry which is preliminary data.</text>
</comment>
<proteinExistence type="predicted"/>
<keyword evidence="2" id="KW-1185">Reference proteome</keyword>
<name>A0ABQ6K2S7_9MICO</name>
<dbReference type="Gene3D" id="1.20.910.10">
    <property type="entry name" value="Heme oxygenase-like"/>
    <property type="match status" value="1"/>
</dbReference>
<organism evidence="1 2">
    <name type="scientific">Pseudolysinimonas kribbensis</name>
    <dbReference type="NCBI Taxonomy" id="433641"/>
    <lineage>
        <taxon>Bacteria</taxon>
        <taxon>Bacillati</taxon>
        <taxon>Actinomycetota</taxon>
        <taxon>Actinomycetes</taxon>
        <taxon>Micrococcales</taxon>
        <taxon>Microbacteriaceae</taxon>
        <taxon>Pseudolysinimonas</taxon>
    </lineage>
</organism>
<accession>A0ABQ6K2S7</accession>
<reference evidence="2" key="1">
    <citation type="journal article" date="2019" name="Int. J. Syst. Evol. Microbiol.">
        <title>The Global Catalogue of Microorganisms (GCM) 10K type strain sequencing project: providing services to taxonomists for standard genome sequencing and annotation.</title>
        <authorList>
            <consortium name="The Broad Institute Genomics Platform"/>
            <consortium name="The Broad Institute Genome Sequencing Center for Infectious Disease"/>
            <person name="Wu L."/>
            <person name="Ma J."/>
        </authorList>
    </citation>
    <scope>NUCLEOTIDE SEQUENCE [LARGE SCALE GENOMIC DNA]</scope>
    <source>
        <strain evidence="2">NBRC 108894</strain>
    </source>
</reference>
<dbReference type="EMBL" id="BSVB01000001">
    <property type="protein sequence ID" value="GMA94932.1"/>
    <property type="molecule type" value="Genomic_DNA"/>
</dbReference>
<dbReference type="Proteomes" id="UP001157034">
    <property type="component" value="Unassembled WGS sequence"/>
</dbReference>
<evidence type="ECO:0008006" key="3">
    <source>
        <dbReference type="Google" id="ProtNLM"/>
    </source>
</evidence>
<sequence length="315" mass="34035">MFDLQQAIARAVAGSDDLLHDDDVQLALDMLYELHYTGFDEADDGWEWSPALLAGRSLIEAAFERALRASVPMPELPEPRADAVAAALFELTAPTPGPGLARTIEREATDEQAREFIIQRSIYTLKEADPHTWAIPRLRGRAKAALVEIQSDEYGGGRAERIHAALFAGTMRALGLDDTYGAYIDAVPAITLASLNMSTMFGLHRRLRGSAVGHLAAFEMTSSLPCRMIGDGFRRLGYGVDVTFYYDEHVEADSVHEQIAGRDLAGGLVDAHPELLADVMFGAAACLVVDGMAADDVRSAWEAGESSLLGSAVRS</sequence>
<dbReference type="Pfam" id="PF14518">
    <property type="entry name" value="Haem_oxygenas_2"/>
    <property type="match status" value="1"/>
</dbReference>
<protein>
    <recommendedName>
        <fullName evidence="3">Iron-containing redox enzyme family protein</fullName>
    </recommendedName>
</protein>
<dbReference type="SMART" id="SM01236">
    <property type="entry name" value="Haem_oxygenase_2"/>
    <property type="match status" value="1"/>
</dbReference>
<dbReference type="SUPFAM" id="SSF48613">
    <property type="entry name" value="Heme oxygenase-like"/>
    <property type="match status" value="1"/>
</dbReference>